<dbReference type="AlphaFoldDB" id="A0A0M7EK60"/>
<reference evidence="1 3" key="2">
    <citation type="submission" date="2018-05" db="EMBL/GenBank/DDBJ databases">
        <authorList>
            <person name="Lanie J.A."/>
            <person name="Ng W.-L."/>
            <person name="Kazmierczak K.M."/>
            <person name="Andrzejewski T.M."/>
            <person name="Davidsen T.M."/>
            <person name="Wayne K.J."/>
            <person name="Tettelin H."/>
            <person name="Glass J.I."/>
            <person name="Rusch D."/>
            <person name="Podicherti R."/>
            <person name="Tsui H.-C.T."/>
            <person name="Winkler M.E."/>
        </authorList>
    </citation>
    <scope>NUCLEOTIDE SEQUENCE [LARGE SCALE GENOMIC DNA]</scope>
    <source>
        <strain evidence="1 3">YBY</strain>
    </source>
</reference>
<keyword evidence="4" id="KW-1185">Reference proteome</keyword>
<protein>
    <submittedName>
        <fullName evidence="1">Acyl-CoA thioesterase</fullName>
    </submittedName>
</protein>
<dbReference type="Gene3D" id="3.10.129.10">
    <property type="entry name" value="Hotdog Thioesterase"/>
    <property type="match status" value="1"/>
</dbReference>
<dbReference type="Proteomes" id="UP001211866">
    <property type="component" value="Chromosome"/>
</dbReference>
<evidence type="ECO:0000313" key="4">
    <source>
        <dbReference type="Proteomes" id="UP001211866"/>
    </source>
</evidence>
<evidence type="ECO:0000313" key="1">
    <source>
        <dbReference type="EMBL" id="PWE12701.1"/>
    </source>
</evidence>
<reference evidence="2 4" key="3">
    <citation type="submission" date="2022-05" db="EMBL/GenBank/DDBJ databases">
        <title>Complete sequence of strain NY11312.</title>
        <authorList>
            <person name="Zhou D."/>
        </authorList>
    </citation>
    <scope>NUCLEOTIDE SEQUENCE [LARGE SCALE GENOMIC DNA]</scope>
    <source>
        <strain evidence="2 4">NY11312</strain>
    </source>
</reference>
<dbReference type="CDD" id="cd00586">
    <property type="entry name" value="4HBT"/>
    <property type="match status" value="1"/>
</dbReference>
<dbReference type="RefSeq" id="WP_042484955.1">
    <property type="nucleotide sequence ID" value="NZ_CAXOJJ010000035.1"/>
</dbReference>
<sequence>MVSKLYEQEHRIRFSECDPAGIVFYPQYFVMFNDLMEAWIDSMTPEGFHNMIASKRVGMPSVHIEAEFKSISRMGDDVVMSLGVERIGNSSLKLLLRCIGKDGVLRMQVRQTVVTTSLETHLGIPIPDFLRNPMQEYVIAQAESSQA</sequence>
<accession>A0A0S2JRL2</accession>
<dbReference type="KEGG" id="afa:UZ73_10395"/>
<name>A0A0M7EK60_ALCFA</name>
<organism evidence="1 3">
    <name type="scientific">Alcaligenes faecalis</name>
    <dbReference type="NCBI Taxonomy" id="511"/>
    <lineage>
        <taxon>Bacteria</taxon>
        <taxon>Pseudomonadati</taxon>
        <taxon>Pseudomonadota</taxon>
        <taxon>Betaproteobacteria</taxon>
        <taxon>Burkholderiales</taxon>
        <taxon>Alcaligenaceae</taxon>
        <taxon>Alcaligenes</taxon>
    </lineage>
</organism>
<dbReference type="SUPFAM" id="SSF54637">
    <property type="entry name" value="Thioesterase/thiol ester dehydrase-isomerase"/>
    <property type="match status" value="1"/>
</dbReference>
<evidence type="ECO:0000313" key="2">
    <source>
        <dbReference type="EMBL" id="WBM38323.1"/>
    </source>
</evidence>
<gene>
    <name evidence="1" type="ORF">DF183_18205</name>
    <name evidence="2" type="ORF">M2J83_00340</name>
</gene>
<reference evidence="1 3" key="1">
    <citation type="submission" date="2018-05" db="EMBL/GenBank/DDBJ databases">
        <title>Genome Sequence of an Efficient Indole-Degrading Bacterium, Alcaligenes sp.YBY.</title>
        <authorList>
            <person name="Yang B."/>
        </authorList>
    </citation>
    <scope>NUCLEOTIDE SEQUENCE [LARGE SCALE GENOMIC DNA]</scope>
    <source>
        <strain evidence="1 3">YBY</strain>
    </source>
</reference>
<dbReference type="EMBL" id="CP096916">
    <property type="protein sequence ID" value="WBM38323.1"/>
    <property type="molecule type" value="Genomic_DNA"/>
</dbReference>
<proteinExistence type="predicted"/>
<dbReference type="Pfam" id="PF13279">
    <property type="entry name" value="4HBT_2"/>
    <property type="match status" value="1"/>
</dbReference>
<dbReference type="GeneID" id="29370651"/>
<dbReference type="InterPro" id="IPR029069">
    <property type="entry name" value="HotDog_dom_sf"/>
</dbReference>
<dbReference type="Proteomes" id="UP000245216">
    <property type="component" value="Unassembled WGS sequence"/>
</dbReference>
<dbReference type="EMBL" id="QEXO01000005">
    <property type="protein sequence ID" value="PWE12701.1"/>
    <property type="molecule type" value="Genomic_DNA"/>
</dbReference>
<accession>A0A0M7EK60</accession>
<dbReference type="STRING" id="511.UZ73_10395"/>
<evidence type="ECO:0000313" key="3">
    <source>
        <dbReference type="Proteomes" id="UP000245216"/>
    </source>
</evidence>
<dbReference type="OrthoDB" id="21822at2"/>